<evidence type="ECO:0000256" key="6">
    <source>
        <dbReference type="ARBA" id="ARBA00022989"/>
    </source>
</evidence>
<dbReference type="Pfam" id="PF13639">
    <property type="entry name" value="zf-RING_2"/>
    <property type="match status" value="1"/>
</dbReference>
<evidence type="ECO:0000313" key="13">
    <source>
        <dbReference type="Proteomes" id="UP000327493"/>
    </source>
</evidence>
<keyword evidence="2 10" id="KW-0812">Transmembrane</keyword>
<dbReference type="SUPFAM" id="SSF57850">
    <property type="entry name" value="RING/U-box"/>
    <property type="match status" value="1"/>
</dbReference>
<reference evidence="12 13" key="1">
    <citation type="submission" date="2019-08" db="EMBL/GenBank/DDBJ databases">
        <title>A chromosome-level genome assembly, high-density linkage maps, and genome scans reveal the genomic architecture of hybrid incompatibilities underlying speciation via character displacement in darters (Percidae: Etheostominae).</title>
        <authorList>
            <person name="Moran R.L."/>
            <person name="Catchen J.M."/>
            <person name="Fuller R.C."/>
        </authorList>
    </citation>
    <scope>NUCLEOTIDE SEQUENCE [LARGE SCALE GENOMIC DNA]</scope>
    <source>
        <strain evidence="12">EspeVRDwgs_2016</strain>
        <tissue evidence="12">Muscle</tissue>
    </source>
</reference>
<sequence length="377" mass="41747">MAITAATLMLYARQSLNSGQQHPSLCEECSRFRKITRAALVFWTAIIEIRYVNSNNTPEDKYCDCGVYGRNSPVEDVYGIVALPKGDPEGCGSYHVYNRNISSPPWIALVKRGNCTFSEKISAAHRQGATGVVVYNVDGTGNSTLQMSHSDKDDVVAIMIGNSQGMEIAKVVKNGTEVLMRISVGSPHGPWMDTYWLYFLSIAFFIVTAASIAYFVFISANRIYSLTMHRRSEKKLKSEAKKAIGRLQVRKLKTGDEETTSESHVCAVCIDSYKAGEVVTVLTCDHIFHKACIEPWLLERRTCPMCKCDILTALGVEEETKENLSAESPPGVTVITVTGGEPMYEVPLTDPASQHPDRQPHLYDNRAFQGDSEAGRR</sequence>
<dbReference type="PROSITE" id="PS50089">
    <property type="entry name" value="ZF_RING_2"/>
    <property type="match status" value="1"/>
</dbReference>
<keyword evidence="5" id="KW-0862">Zinc</keyword>
<dbReference type="FunFam" id="3.30.40.10:FF:000009">
    <property type="entry name" value="E3 ubiquitin-protein ligase RNF130"/>
    <property type="match status" value="1"/>
</dbReference>
<protein>
    <recommendedName>
        <fullName evidence="11">RING-type domain-containing protein</fullName>
    </recommendedName>
</protein>
<gene>
    <name evidence="12" type="ORF">FQN60_011201</name>
</gene>
<evidence type="ECO:0000256" key="8">
    <source>
        <dbReference type="PROSITE-ProRule" id="PRU00175"/>
    </source>
</evidence>
<proteinExistence type="predicted"/>
<keyword evidence="4 8" id="KW-0863">Zinc-finger</keyword>
<dbReference type="SUPFAM" id="SSF52025">
    <property type="entry name" value="PA domain"/>
    <property type="match status" value="1"/>
</dbReference>
<dbReference type="CDD" id="cd02122">
    <property type="entry name" value="PA_GRAIL_like"/>
    <property type="match status" value="1"/>
</dbReference>
<dbReference type="GO" id="GO:0016020">
    <property type="term" value="C:membrane"/>
    <property type="evidence" value="ECO:0007669"/>
    <property type="project" value="UniProtKB-SubCell"/>
</dbReference>
<name>A0A5J5DRH7_9PERO</name>
<keyword evidence="7 10" id="KW-0472">Membrane</keyword>
<dbReference type="Proteomes" id="UP000327493">
    <property type="component" value="Chromosome 1"/>
</dbReference>
<organism evidence="12 13">
    <name type="scientific">Etheostoma spectabile</name>
    <name type="common">orangethroat darter</name>
    <dbReference type="NCBI Taxonomy" id="54343"/>
    <lineage>
        <taxon>Eukaryota</taxon>
        <taxon>Metazoa</taxon>
        <taxon>Chordata</taxon>
        <taxon>Craniata</taxon>
        <taxon>Vertebrata</taxon>
        <taxon>Euteleostomi</taxon>
        <taxon>Actinopterygii</taxon>
        <taxon>Neopterygii</taxon>
        <taxon>Teleostei</taxon>
        <taxon>Neoteleostei</taxon>
        <taxon>Acanthomorphata</taxon>
        <taxon>Eupercaria</taxon>
        <taxon>Perciformes</taxon>
        <taxon>Percoidei</taxon>
        <taxon>Percidae</taxon>
        <taxon>Etheostomatinae</taxon>
        <taxon>Etheostoma</taxon>
    </lineage>
</organism>
<evidence type="ECO:0000313" key="12">
    <source>
        <dbReference type="EMBL" id="KAA8595910.1"/>
    </source>
</evidence>
<evidence type="ECO:0000256" key="2">
    <source>
        <dbReference type="ARBA" id="ARBA00022692"/>
    </source>
</evidence>
<dbReference type="FunFam" id="3.50.30.30:FF:000003">
    <property type="entry name" value="E3 ubiquitin-protein ligase RNF128"/>
    <property type="match status" value="1"/>
</dbReference>
<dbReference type="EMBL" id="VOFY01000001">
    <property type="protein sequence ID" value="KAA8595910.1"/>
    <property type="molecule type" value="Genomic_DNA"/>
</dbReference>
<dbReference type="Gene3D" id="3.30.40.10">
    <property type="entry name" value="Zinc/RING finger domain, C3HC4 (zinc finger)"/>
    <property type="match status" value="1"/>
</dbReference>
<feature type="compositionally biased region" description="Basic and acidic residues" evidence="9">
    <location>
        <begin position="355"/>
        <end position="364"/>
    </location>
</feature>
<dbReference type="InterPro" id="IPR046450">
    <property type="entry name" value="PA_dom_sf"/>
</dbReference>
<dbReference type="AlphaFoldDB" id="A0A5J5DRH7"/>
<evidence type="ECO:0000256" key="5">
    <source>
        <dbReference type="ARBA" id="ARBA00022833"/>
    </source>
</evidence>
<dbReference type="InterPro" id="IPR003137">
    <property type="entry name" value="PA_domain"/>
</dbReference>
<comment type="subcellular location">
    <subcellularLocation>
        <location evidence="1">Membrane</location>
    </subcellularLocation>
</comment>
<feature type="domain" description="RING-type" evidence="11">
    <location>
        <begin position="266"/>
        <end position="307"/>
    </location>
</feature>
<evidence type="ECO:0000259" key="11">
    <source>
        <dbReference type="PROSITE" id="PS50089"/>
    </source>
</evidence>
<feature type="transmembrane region" description="Helical" evidence="10">
    <location>
        <begin position="195"/>
        <end position="220"/>
    </location>
</feature>
<dbReference type="SMART" id="SM00184">
    <property type="entry name" value="RING"/>
    <property type="match status" value="1"/>
</dbReference>
<comment type="caution">
    <text evidence="12">The sequence shown here is derived from an EMBL/GenBank/DDBJ whole genome shotgun (WGS) entry which is preliminary data.</text>
</comment>
<evidence type="ECO:0000256" key="9">
    <source>
        <dbReference type="SAM" id="MobiDB-lite"/>
    </source>
</evidence>
<evidence type="ECO:0000256" key="4">
    <source>
        <dbReference type="ARBA" id="ARBA00022771"/>
    </source>
</evidence>
<keyword evidence="3" id="KW-0479">Metal-binding</keyword>
<evidence type="ECO:0000256" key="1">
    <source>
        <dbReference type="ARBA" id="ARBA00004370"/>
    </source>
</evidence>
<dbReference type="InterPro" id="IPR051073">
    <property type="entry name" value="ZNRF3_Arkadia_E3_ligases"/>
</dbReference>
<dbReference type="GO" id="GO:0008270">
    <property type="term" value="F:zinc ion binding"/>
    <property type="evidence" value="ECO:0007669"/>
    <property type="project" value="UniProtKB-KW"/>
</dbReference>
<evidence type="ECO:0000256" key="7">
    <source>
        <dbReference type="ARBA" id="ARBA00023136"/>
    </source>
</evidence>
<accession>A0A5J5DRH7</accession>
<dbReference type="PANTHER" id="PTHR16200">
    <property type="entry name" value="RING ZINC FINGER"/>
    <property type="match status" value="1"/>
</dbReference>
<dbReference type="InterPro" id="IPR001841">
    <property type="entry name" value="Znf_RING"/>
</dbReference>
<keyword evidence="6 10" id="KW-1133">Transmembrane helix</keyword>
<dbReference type="InterPro" id="IPR013083">
    <property type="entry name" value="Znf_RING/FYVE/PHD"/>
</dbReference>
<keyword evidence="13" id="KW-1185">Reference proteome</keyword>
<evidence type="ECO:0000256" key="10">
    <source>
        <dbReference type="SAM" id="Phobius"/>
    </source>
</evidence>
<evidence type="ECO:0000256" key="3">
    <source>
        <dbReference type="ARBA" id="ARBA00022723"/>
    </source>
</evidence>
<feature type="region of interest" description="Disordered" evidence="9">
    <location>
        <begin position="343"/>
        <end position="377"/>
    </location>
</feature>
<dbReference type="Pfam" id="PF02225">
    <property type="entry name" value="PA"/>
    <property type="match status" value="1"/>
</dbReference>
<dbReference type="Gene3D" id="3.50.30.30">
    <property type="match status" value="1"/>
</dbReference>